<dbReference type="InterPro" id="IPR003439">
    <property type="entry name" value="ABC_transporter-like_ATP-bd"/>
</dbReference>
<dbReference type="SUPFAM" id="SSF52540">
    <property type="entry name" value="P-loop containing nucleoside triphosphate hydrolases"/>
    <property type="match status" value="1"/>
</dbReference>
<evidence type="ECO:0000256" key="1">
    <source>
        <dbReference type="ARBA" id="ARBA00022448"/>
    </source>
</evidence>
<dbReference type="InterPro" id="IPR003593">
    <property type="entry name" value="AAA+_ATPase"/>
</dbReference>
<organism evidence="5 6">
    <name type="scientific">Candidatus Desulfacyla euxinica</name>
    <dbReference type="NCBI Taxonomy" id="2841693"/>
    <lineage>
        <taxon>Bacteria</taxon>
        <taxon>Deltaproteobacteria</taxon>
        <taxon>Candidatus Desulfacyla</taxon>
    </lineage>
</organism>
<name>A0A8J6T6N5_9DELT</name>
<sequence length="285" mass="31952">MVATNQKSEVVFKDVAKGAYSKKLHTVILKDCSLNVEAGKLTVLIGPSGCGKTTVINLIAGYERPDHGEVLMDGQPVSGPNWERLVVFQETALFPWLTCYENVMFGPTARKSISREEAHRETMMLLNKVGLSEFRDKYPVQLSGGMQRRAELARALINKPKVMLMDEPFRGLDAMTRKLMQEYYLRLFEETGCTNLFVTSELEEAIILADKLLVMTNKPSKVRKAIDVDLPRPRDWSIATSERYREIKAEALELLHAEAIKGSVASGKTEIDLKAGFEKLKTARG</sequence>
<gene>
    <name evidence="5" type="ORF">H8E19_06555</name>
</gene>
<evidence type="ECO:0000256" key="3">
    <source>
        <dbReference type="ARBA" id="ARBA00022840"/>
    </source>
</evidence>
<dbReference type="InterPro" id="IPR027417">
    <property type="entry name" value="P-loop_NTPase"/>
</dbReference>
<proteinExistence type="predicted"/>
<evidence type="ECO:0000313" key="5">
    <source>
        <dbReference type="EMBL" id="MBC8177051.1"/>
    </source>
</evidence>
<dbReference type="GO" id="GO:0005524">
    <property type="term" value="F:ATP binding"/>
    <property type="evidence" value="ECO:0007669"/>
    <property type="project" value="UniProtKB-KW"/>
</dbReference>
<dbReference type="Gene3D" id="3.40.50.300">
    <property type="entry name" value="P-loop containing nucleotide triphosphate hydrolases"/>
    <property type="match status" value="1"/>
</dbReference>
<evidence type="ECO:0000313" key="6">
    <source>
        <dbReference type="Proteomes" id="UP000650524"/>
    </source>
</evidence>
<reference evidence="5 6" key="1">
    <citation type="submission" date="2020-08" db="EMBL/GenBank/DDBJ databases">
        <title>Bridging the membrane lipid divide: bacteria of the FCB group superphylum have the potential to synthesize archaeal ether lipids.</title>
        <authorList>
            <person name="Villanueva L."/>
            <person name="Von Meijenfeldt F.A.B."/>
            <person name="Westbye A.B."/>
            <person name="Yadav S."/>
            <person name="Hopmans E.C."/>
            <person name="Dutilh B.E."/>
            <person name="Sinninghe Damste J.S."/>
        </authorList>
    </citation>
    <scope>NUCLEOTIDE SEQUENCE [LARGE SCALE GENOMIC DNA]</scope>
    <source>
        <strain evidence="5">NIOZ-UU27</strain>
    </source>
</reference>
<evidence type="ECO:0000259" key="4">
    <source>
        <dbReference type="PROSITE" id="PS50893"/>
    </source>
</evidence>
<accession>A0A8J6T6N5</accession>
<dbReference type="PANTHER" id="PTHR42788">
    <property type="entry name" value="TAURINE IMPORT ATP-BINDING PROTEIN-RELATED"/>
    <property type="match status" value="1"/>
</dbReference>
<dbReference type="GO" id="GO:0016887">
    <property type="term" value="F:ATP hydrolysis activity"/>
    <property type="evidence" value="ECO:0007669"/>
    <property type="project" value="InterPro"/>
</dbReference>
<dbReference type="CDD" id="cd03293">
    <property type="entry name" value="ABC_NrtD_SsuB_transporters"/>
    <property type="match status" value="1"/>
</dbReference>
<keyword evidence="2" id="KW-0547">Nucleotide-binding</keyword>
<keyword evidence="1" id="KW-0813">Transport</keyword>
<evidence type="ECO:0000256" key="2">
    <source>
        <dbReference type="ARBA" id="ARBA00022741"/>
    </source>
</evidence>
<keyword evidence="3 5" id="KW-0067">ATP-binding</keyword>
<dbReference type="PROSITE" id="PS00211">
    <property type="entry name" value="ABC_TRANSPORTER_1"/>
    <property type="match status" value="1"/>
</dbReference>
<dbReference type="SMART" id="SM00382">
    <property type="entry name" value="AAA"/>
    <property type="match status" value="1"/>
</dbReference>
<dbReference type="InterPro" id="IPR050166">
    <property type="entry name" value="ABC_transporter_ATP-bind"/>
</dbReference>
<feature type="domain" description="ABC transporter" evidence="4">
    <location>
        <begin position="10"/>
        <end position="242"/>
    </location>
</feature>
<dbReference type="InterPro" id="IPR017871">
    <property type="entry name" value="ABC_transporter-like_CS"/>
</dbReference>
<dbReference type="AlphaFoldDB" id="A0A8J6T6N5"/>
<dbReference type="Pfam" id="PF00005">
    <property type="entry name" value="ABC_tran"/>
    <property type="match status" value="1"/>
</dbReference>
<dbReference type="PROSITE" id="PS50893">
    <property type="entry name" value="ABC_TRANSPORTER_2"/>
    <property type="match status" value="1"/>
</dbReference>
<dbReference type="PANTHER" id="PTHR42788:SF10">
    <property type="entry name" value="ABC TRANSPORTER ATP-BINDING PROTEIN"/>
    <property type="match status" value="1"/>
</dbReference>
<comment type="caution">
    <text evidence="5">The sequence shown here is derived from an EMBL/GenBank/DDBJ whole genome shotgun (WGS) entry which is preliminary data.</text>
</comment>
<dbReference type="Proteomes" id="UP000650524">
    <property type="component" value="Unassembled WGS sequence"/>
</dbReference>
<dbReference type="EMBL" id="JACNJD010000183">
    <property type="protein sequence ID" value="MBC8177051.1"/>
    <property type="molecule type" value="Genomic_DNA"/>
</dbReference>
<protein>
    <submittedName>
        <fullName evidence="5">ABC transporter ATP-binding protein</fullName>
    </submittedName>
</protein>